<feature type="region of interest" description="Disordered" evidence="1">
    <location>
        <begin position="1"/>
        <end position="34"/>
    </location>
</feature>
<dbReference type="RefSeq" id="XP_023586023.1">
    <property type="nucleotide sequence ID" value="XM_023730255.1"/>
</dbReference>
<dbReference type="KEGG" id="tmu:111820352"/>
<dbReference type="Proteomes" id="UP000248480">
    <property type="component" value="Unplaced"/>
</dbReference>
<evidence type="ECO:0000313" key="2">
    <source>
        <dbReference type="Proteomes" id="UP000248480"/>
    </source>
</evidence>
<dbReference type="GeneID" id="111820352"/>
<evidence type="ECO:0000256" key="1">
    <source>
        <dbReference type="SAM" id="MobiDB-lite"/>
    </source>
</evidence>
<dbReference type="InParanoid" id="A0A2Y9R339"/>
<protein>
    <submittedName>
        <fullName evidence="3">Uncharacterized protein LOC111820352</fullName>
    </submittedName>
</protein>
<dbReference type="AlphaFoldDB" id="A0A2Y9R339"/>
<sequence>MRDWAPGAERGRRGRAGGLSSHARETAAVEPASAAAAHLASPAGRLGDGELGCVVPREAAAGGGAEVLGGGGKAGVVVRRGQVLLATQQGSVSEEQQMSEQREAGSASPGAAAALVLQTFWCKESGGGCRPALLSHPQPLWEGHSGCLGLLDRGCVGQGGDGATAPPCCPVWKKNAEPVCAPDGSERDPMKHKSQHGFLCTEPCGGFSSHSVQSALCTPGSRICRFNQPWIEKTRKKKESTLFSLLLFPKQYSIRTIYIGFTLY</sequence>
<evidence type="ECO:0000313" key="3">
    <source>
        <dbReference type="RefSeq" id="XP_023586023.1"/>
    </source>
</evidence>
<reference evidence="3" key="1">
    <citation type="submission" date="2025-08" db="UniProtKB">
        <authorList>
            <consortium name="RefSeq"/>
        </authorList>
    </citation>
    <scope>IDENTIFICATION</scope>
</reference>
<gene>
    <name evidence="3" type="primary">LOC111820352</name>
</gene>
<keyword evidence="2" id="KW-1185">Reference proteome</keyword>
<proteinExistence type="predicted"/>
<organism evidence="2 3">
    <name type="scientific">Trichechus manatus latirostris</name>
    <name type="common">Florida manatee</name>
    <dbReference type="NCBI Taxonomy" id="127582"/>
    <lineage>
        <taxon>Eukaryota</taxon>
        <taxon>Metazoa</taxon>
        <taxon>Chordata</taxon>
        <taxon>Craniata</taxon>
        <taxon>Vertebrata</taxon>
        <taxon>Euteleostomi</taxon>
        <taxon>Mammalia</taxon>
        <taxon>Eutheria</taxon>
        <taxon>Afrotheria</taxon>
        <taxon>Sirenia</taxon>
        <taxon>Trichechidae</taxon>
        <taxon>Trichechus</taxon>
    </lineage>
</organism>
<name>A0A2Y9R339_TRIMA</name>
<accession>A0A2Y9R339</accession>